<keyword evidence="2" id="KW-1185">Reference proteome</keyword>
<dbReference type="RefSeq" id="WP_072580727.1">
    <property type="nucleotide sequence ID" value="NZ_CP016020.1"/>
</dbReference>
<dbReference type="OrthoDB" id="2938417at2"/>
<dbReference type="SUPFAM" id="SSF51735">
    <property type="entry name" value="NAD(P)-binding Rossmann-fold domains"/>
    <property type="match status" value="1"/>
</dbReference>
<dbReference type="Gene3D" id="3.40.50.720">
    <property type="entry name" value="NAD(P)-binding Rossmann-like Domain"/>
    <property type="match status" value="1"/>
</dbReference>
<sequence>MVNRVMVYGANSFYGLHLCEELVSQGIETHAIFIEETKDDQQRLVDEHLLYIGRNALLEVEQYRSDLLDSEADVVIVCHEELRCEEGVEYLIQASEISKQKEIPLLYIHSVSERANQDKRRVNLKRCMNVLKEGESRYCQLKVPLLFGPFQDKTEKVNALLLEYLNQQISHIEIDEPVVYVKDATRATYGLLDMLQEGMVYYLNGRKFDDKVCTLPITSSERNNEVKQNEKIIEVPETFSLEECIKKQIDFLREQ</sequence>
<dbReference type="KEGG" id="bwh:A9C19_14955"/>
<dbReference type="AlphaFoldDB" id="A0A1L3MUH3"/>
<organism evidence="1 2">
    <name type="scientific">Bacillus weihaiensis</name>
    <dbReference type="NCBI Taxonomy" id="1547283"/>
    <lineage>
        <taxon>Bacteria</taxon>
        <taxon>Bacillati</taxon>
        <taxon>Bacillota</taxon>
        <taxon>Bacilli</taxon>
        <taxon>Bacillales</taxon>
        <taxon>Bacillaceae</taxon>
        <taxon>Bacillus</taxon>
    </lineage>
</organism>
<dbReference type="STRING" id="1547283.A9C19_14955"/>
<accession>A0A1L3MUH3</accession>
<dbReference type="Proteomes" id="UP000181936">
    <property type="component" value="Chromosome"/>
</dbReference>
<evidence type="ECO:0000313" key="1">
    <source>
        <dbReference type="EMBL" id="APH05930.1"/>
    </source>
</evidence>
<evidence type="ECO:0000313" key="2">
    <source>
        <dbReference type="Proteomes" id="UP000181936"/>
    </source>
</evidence>
<reference evidence="1 2" key="1">
    <citation type="journal article" date="2016" name="Sci. Rep.">
        <title>Complete genome sequence and transcriptomic analysis of a novel marine strain Bacillus weihaiensis reveals the mechanism of brown algae degradation.</title>
        <authorList>
            <person name="Zhu Y."/>
            <person name="Chen P."/>
            <person name="Bao Y."/>
            <person name="Men Y."/>
            <person name="Zeng Y."/>
            <person name="Yang J."/>
            <person name="Sun J."/>
            <person name="Sun Y."/>
        </authorList>
    </citation>
    <scope>NUCLEOTIDE SEQUENCE [LARGE SCALE GENOMIC DNA]</scope>
    <source>
        <strain evidence="1 2">Alg07</strain>
    </source>
</reference>
<proteinExistence type="predicted"/>
<dbReference type="InterPro" id="IPR036291">
    <property type="entry name" value="NAD(P)-bd_dom_sf"/>
</dbReference>
<dbReference type="EMBL" id="CP016020">
    <property type="protein sequence ID" value="APH05930.1"/>
    <property type="molecule type" value="Genomic_DNA"/>
</dbReference>
<gene>
    <name evidence="1" type="ORF">A9C19_14955</name>
</gene>
<evidence type="ECO:0008006" key="3">
    <source>
        <dbReference type="Google" id="ProtNLM"/>
    </source>
</evidence>
<protein>
    <recommendedName>
        <fullName evidence="3">NAD(P)-binding domain-containing protein</fullName>
    </recommendedName>
</protein>
<name>A0A1L3MUH3_9BACI</name>